<comment type="caution">
    <text evidence="2">The sequence shown here is derived from an EMBL/GenBank/DDBJ whole genome shotgun (WGS) entry which is preliminary data.</text>
</comment>
<evidence type="ECO:0008006" key="4">
    <source>
        <dbReference type="Google" id="ProtNLM"/>
    </source>
</evidence>
<sequence length="111" mass="12525">MVHFHYLIWFGINLVTIAYDYINIAHPRSAHMILIGGVGLFYIGVLLHTIFNKKIHRLDRVTSVSIVITIIAGEIIGFIFIDSIPISTSVLLITGIIADAIFTRFNFARRI</sequence>
<protein>
    <recommendedName>
        <fullName evidence="4">Low temperature requirement protein A</fullName>
    </recommendedName>
</protein>
<dbReference type="RefSeq" id="WP_101541121.1">
    <property type="nucleotide sequence ID" value="NZ_PKGT01000001.1"/>
</dbReference>
<keyword evidence="1" id="KW-1133">Transmembrane helix</keyword>
<keyword evidence="1" id="KW-0812">Transmembrane</keyword>
<feature type="transmembrane region" description="Helical" evidence="1">
    <location>
        <begin position="63"/>
        <end position="81"/>
    </location>
</feature>
<feature type="transmembrane region" description="Helical" evidence="1">
    <location>
        <begin position="87"/>
        <end position="107"/>
    </location>
</feature>
<evidence type="ECO:0000256" key="1">
    <source>
        <dbReference type="SAM" id="Phobius"/>
    </source>
</evidence>
<accession>A0A2I1J7L1</accession>
<reference evidence="2 3" key="1">
    <citation type="submission" date="2017-12" db="EMBL/GenBank/DDBJ databases">
        <title>Phylogenetic diversity of female urinary microbiome.</title>
        <authorList>
            <person name="Thomas-White K."/>
            <person name="Wolfe A.J."/>
        </authorList>
    </citation>
    <scope>NUCLEOTIDE SEQUENCE [LARGE SCALE GENOMIC DNA]</scope>
    <source>
        <strain evidence="2 3">UMB0064</strain>
    </source>
</reference>
<proteinExistence type="predicted"/>
<evidence type="ECO:0000313" key="3">
    <source>
        <dbReference type="Proteomes" id="UP000242263"/>
    </source>
</evidence>
<dbReference type="Proteomes" id="UP000242263">
    <property type="component" value="Unassembled WGS sequence"/>
</dbReference>
<feature type="transmembrane region" description="Helical" evidence="1">
    <location>
        <begin position="7"/>
        <end position="24"/>
    </location>
</feature>
<keyword evidence="1" id="KW-0472">Membrane</keyword>
<evidence type="ECO:0000313" key="2">
    <source>
        <dbReference type="EMBL" id="PKZ15958.1"/>
    </source>
</evidence>
<organism evidence="2 3">
    <name type="scientific">Alloscardovia omnicolens</name>
    <dbReference type="NCBI Taxonomy" id="419015"/>
    <lineage>
        <taxon>Bacteria</taxon>
        <taxon>Bacillati</taxon>
        <taxon>Actinomycetota</taxon>
        <taxon>Actinomycetes</taxon>
        <taxon>Bifidobacteriales</taxon>
        <taxon>Bifidobacteriaceae</taxon>
        <taxon>Alloscardovia</taxon>
    </lineage>
</organism>
<dbReference type="AlphaFoldDB" id="A0A2I1J7L1"/>
<name>A0A2I1J7L1_9BIFI</name>
<dbReference type="EMBL" id="PKGU01000001">
    <property type="protein sequence ID" value="PKZ15958.1"/>
    <property type="molecule type" value="Genomic_DNA"/>
</dbReference>
<feature type="transmembrane region" description="Helical" evidence="1">
    <location>
        <begin position="30"/>
        <end position="51"/>
    </location>
</feature>
<gene>
    <name evidence="2" type="ORF">CYJ32_00465</name>
</gene>